<comment type="caution">
    <text evidence="2">The sequence shown here is derived from an EMBL/GenBank/DDBJ whole genome shotgun (WGS) entry which is preliminary data.</text>
</comment>
<dbReference type="EMBL" id="BAAAOF010000007">
    <property type="protein sequence ID" value="GAA1936615.1"/>
    <property type="molecule type" value="Genomic_DNA"/>
</dbReference>
<evidence type="ECO:0000313" key="3">
    <source>
        <dbReference type="Proteomes" id="UP001501343"/>
    </source>
</evidence>
<sequence>MATKRTATKSLKPVETVEQATADEALETIEAAIQQVVDTFGVSVQRARLKGIRALAYQALLESIEAGDLEALTQRAIANAGSLPNGWTVTPPKRAPKPERKPRAKAEAPAAKKPRASKGSTVATEEGVVIAEQRHVDASAPVVHEVNPNKANGCTCGQSYGSKAALSRHINVMLKAAEAQA</sequence>
<protein>
    <recommendedName>
        <fullName evidence="4">C2H2-type domain-containing protein</fullName>
    </recommendedName>
</protein>
<dbReference type="Proteomes" id="UP001501343">
    <property type="component" value="Unassembled WGS sequence"/>
</dbReference>
<accession>A0ABN2PXE5</accession>
<reference evidence="2 3" key="1">
    <citation type="journal article" date="2019" name="Int. J. Syst. Evol. Microbiol.">
        <title>The Global Catalogue of Microorganisms (GCM) 10K type strain sequencing project: providing services to taxonomists for standard genome sequencing and annotation.</title>
        <authorList>
            <consortium name="The Broad Institute Genomics Platform"/>
            <consortium name="The Broad Institute Genome Sequencing Center for Infectious Disease"/>
            <person name="Wu L."/>
            <person name="Ma J."/>
        </authorList>
    </citation>
    <scope>NUCLEOTIDE SEQUENCE [LARGE SCALE GENOMIC DNA]</scope>
    <source>
        <strain evidence="2 3">JCM 14900</strain>
    </source>
</reference>
<name>A0ABN2PXE5_9MICO</name>
<dbReference type="RefSeq" id="WP_344049748.1">
    <property type="nucleotide sequence ID" value="NZ_BAAAOF010000007.1"/>
</dbReference>
<proteinExistence type="predicted"/>
<evidence type="ECO:0008006" key="4">
    <source>
        <dbReference type="Google" id="ProtNLM"/>
    </source>
</evidence>
<keyword evidence="3" id="KW-1185">Reference proteome</keyword>
<feature type="region of interest" description="Disordered" evidence="1">
    <location>
        <begin position="81"/>
        <end position="123"/>
    </location>
</feature>
<gene>
    <name evidence="2" type="ORF">GCM10009775_30660</name>
</gene>
<feature type="compositionally biased region" description="Basic and acidic residues" evidence="1">
    <location>
        <begin position="96"/>
        <end position="106"/>
    </location>
</feature>
<organism evidence="2 3">
    <name type="scientific">Microbacterium aoyamense</name>
    <dbReference type="NCBI Taxonomy" id="344166"/>
    <lineage>
        <taxon>Bacteria</taxon>
        <taxon>Bacillati</taxon>
        <taxon>Actinomycetota</taxon>
        <taxon>Actinomycetes</taxon>
        <taxon>Micrococcales</taxon>
        <taxon>Microbacteriaceae</taxon>
        <taxon>Microbacterium</taxon>
    </lineage>
</organism>
<evidence type="ECO:0000256" key="1">
    <source>
        <dbReference type="SAM" id="MobiDB-lite"/>
    </source>
</evidence>
<evidence type="ECO:0000313" key="2">
    <source>
        <dbReference type="EMBL" id="GAA1936615.1"/>
    </source>
</evidence>